<evidence type="ECO:0008006" key="2">
    <source>
        <dbReference type="Google" id="ProtNLM"/>
    </source>
</evidence>
<dbReference type="AlphaFoldDB" id="A0A3B0SZ66"/>
<dbReference type="EMBL" id="UOEI01000428">
    <property type="protein sequence ID" value="VAW05419.1"/>
    <property type="molecule type" value="Genomic_DNA"/>
</dbReference>
<proteinExistence type="predicted"/>
<gene>
    <name evidence="1" type="ORF">MNBD_ACTINO01-395</name>
</gene>
<sequence>MRSNPSRIAVMAVALTIVASACSSSGGAPEVVFEAHWQCDVQRQTFASLTDLDAELESRLNEAGMTRVEYEAFKEELSASDSLREDVNFEYEAYCLS</sequence>
<evidence type="ECO:0000313" key="1">
    <source>
        <dbReference type="EMBL" id="VAW05419.1"/>
    </source>
</evidence>
<dbReference type="PROSITE" id="PS51257">
    <property type="entry name" value="PROKAR_LIPOPROTEIN"/>
    <property type="match status" value="1"/>
</dbReference>
<reference evidence="1" key="1">
    <citation type="submission" date="2018-06" db="EMBL/GenBank/DDBJ databases">
        <authorList>
            <person name="Zhirakovskaya E."/>
        </authorList>
    </citation>
    <scope>NUCLEOTIDE SEQUENCE</scope>
</reference>
<accession>A0A3B0SZ66</accession>
<organism evidence="1">
    <name type="scientific">hydrothermal vent metagenome</name>
    <dbReference type="NCBI Taxonomy" id="652676"/>
    <lineage>
        <taxon>unclassified sequences</taxon>
        <taxon>metagenomes</taxon>
        <taxon>ecological metagenomes</taxon>
    </lineage>
</organism>
<protein>
    <recommendedName>
        <fullName evidence="2">Lipoprotein</fullName>
    </recommendedName>
</protein>
<name>A0A3B0SZ66_9ZZZZ</name>